<dbReference type="InterPro" id="IPR005079">
    <property type="entry name" value="Peptidase_C45_hydrolase"/>
</dbReference>
<reference evidence="2 3" key="1">
    <citation type="submission" date="2019-07" db="EMBL/GenBank/DDBJ databases">
        <title>Genome sequence of 2 isolates from Red Sea Mangroves.</title>
        <authorList>
            <person name="Sefrji F."/>
            <person name="Michoud G."/>
            <person name="Merlino G."/>
            <person name="Daffonchio D."/>
        </authorList>
    </citation>
    <scope>NUCLEOTIDE SEQUENCE [LARGE SCALE GENOMIC DNA]</scope>
    <source>
        <strain evidence="2 3">R1DC41</strain>
    </source>
</reference>
<proteinExistence type="predicted"/>
<gene>
    <name evidence="2" type="ORF">G8O30_06055</name>
</gene>
<evidence type="ECO:0000313" key="3">
    <source>
        <dbReference type="Proteomes" id="UP000593626"/>
    </source>
</evidence>
<dbReference type="InterPro" id="IPR029055">
    <property type="entry name" value="Ntn_hydrolases_N"/>
</dbReference>
<dbReference type="GO" id="GO:0016740">
    <property type="term" value="F:transferase activity"/>
    <property type="evidence" value="ECO:0007669"/>
    <property type="project" value="UniProtKB-KW"/>
</dbReference>
<dbReference type="CDD" id="cd01935">
    <property type="entry name" value="Ntn_CGH_like"/>
    <property type="match status" value="1"/>
</dbReference>
<protein>
    <submittedName>
        <fullName evidence="2">Acyl-CoA--6-aminopenicillanic acid acyl-transferase</fullName>
    </submittedName>
</protein>
<dbReference type="AlphaFoldDB" id="A0A7S8CAS6"/>
<dbReference type="Pfam" id="PF03417">
    <property type="entry name" value="AAT"/>
    <property type="match status" value="1"/>
</dbReference>
<dbReference type="Gene3D" id="3.60.60.10">
    <property type="entry name" value="Penicillin V Acylase, Chain A"/>
    <property type="match status" value="1"/>
</dbReference>
<keyword evidence="2" id="KW-0808">Transferase</keyword>
<feature type="domain" description="Peptidase C45 hydrolase" evidence="1">
    <location>
        <begin position="106"/>
        <end position="306"/>
    </location>
</feature>
<dbReference type="PANTHER" id="PTHR34180:SF1">
    <property type="entry name" value="BETA-ALANYL-DOPAMINE_CARCININE HYDROLASE"/>
    <property type="match status" value="1"/>
</dbReference>
<dbReference type="EMBL" id="CP049742">
    <property type="protein sequence ID" value="QPC46559.1"/>
    <property type="molecule type" value="Genomic_DNA"/>
</dbReference>
<dbReference type="SUPFAM" id="SSF56235">
    <property type="entry name" value="N-terminal nucleophile aminohydrolases (Ntn hydrolases)"/>
    <property type="match status" value="1"/>
</dbReference>
<evidence type="ECO:0000259" key="1">
    <source>
        <dbReference type="Pfam" id="PF03417"/>
    </source>
</evidence>
<name>A0A7S8CAS6_9BACI</name>
<keyword evidence="3" id="KW-1185">Reference proteome</keyword>
<evidence type="ECO:0000313" key="2">
    <source>
        <dbReference type="EMBL" id="QPC46559.1"/>
    </source>
</evidence>
<dbReference type="NCBIfam" id="NF040521">
    <property type="entry name" value="C45_proenzyme"/>
    <property type="match status" value="1"/>
</dbReference>
<accession>A0A7S8CAS6</accession>
<dbReference type="PANTHER" id="PTHR34180">
    <property type="entry name" value="PEPTIDASE C45"/>
    <property type="match status" value="1"/>
</dbReference>
<dbReference type="InterPro" id="IPR047801">
    <property type="entry name" value="Peptidase_C45"/>
</dbReference>
<sequence length="348" mass="39930">MKSIRVEIIQSRGTYYTIGQEAGEKLRESKLYHNHLKRRKTSLRHYRISMKEVYEHYQRLSPGLWEELEGFADGLQWKLEDCVHEYSGFQQDWLRSGCSALMINGLYARNYDYHPKTYEGRFLLTQPIGGLATIGFSGRGIGRIDGMNEKGLTIGFHFIHRKKAGTGFICSTIARMVLERCHTTEEAVALLEEIPHRHSFNYSLLDKGGNGAIVEASPRGTSTHFGNELACSNHFRKTEMLKENRYHTVESEERLKKMHQWLNSSVTEKDLYNFLQSKSTGIFKTDYKNWSGTIHSVVYNPLNLTVLGGVGNQPLPFYVSLKDWISGNNVPFKAFIGNIDTLLEFPFE</sequence>
<dbReference type="KEGG" id="mcui:G8O30_06055"/>
<dbReference type="InterPro" id="IPR047794">
    <property type="entry name" value="C45_proenzyme-like"/>
</dbReference>
<dbReference type="Proteomes" id="UP000593626">
    <property type="component" value="Chromosome"/>
</dbReference>
<dbReference type="RefSeq" id="WP_239674083.1">
    <property type="nucleotide sequence ID" value="NZ_CP049742.1"/>
</dbReference>
<organism evidence="2 3">
    <name type="scientific">Mangrovibacillus cuniculi</name>
    <dbReference type="NCBI Taxonomy" id="2593652"/>
    <lineage>
        <taxon>Bacteria</taxon>
        <taxon>Bacillati</taxon>
        <taxon>Bacillota</taxon>
        <taxon>Bacilli</taxon>
        <taxon>Bacillales</taxon>
        <taxon>Bacillaceae</taxon>
        <taxon>Mangrovibacillus</taxon>
    </lineage>
</organism>